<dbReference type="AlphaFoldDB" id="A0A382ENE4"/>
<sequence length="37" mass="4540">VTMNVAWKTWIHQKKMIRVIQVTNKRKKEVFLNVKRS</sequence>
<name>A0A382ENE4_9ZZZZ</name>
<reference evidence="1" key="1">
    <citation type="submission" date="2018-05" db="EMBL/GenBank/DDBJ databases">
        <authorList>
            <person name="Lanie J.A."/>
            <person name="Ng W.-L."/>
            <person name="Kazmierczak K.M."/>
            <person name="Andrzejewski T.M."/>
            <person name="Davidsen T.M."/>
            <person name="Wayne K.J."/>
            <person name="Tettelin H."/>
            <person name="Glass J.I."/>
            <person name="Rusch D."/>
            <person name="Podicherti R."/>
            <person name="Tsui H.-C.T."/>
            <person name="Winkler M.E."/>
        </authorList>
    </citation>
    <scope>NUCLEOTIDE SEQUENCE</scope>
</reference>
<accession>A0A382ENE4</accession>
<proteinExistence type="predicted"/>
<organism evidence="1">
    <name type="scientific">marine metagenome</name>
    <dbReference type="NCBI Taxonomy" id="408172"/>
    <lineage>
        <taxon>unclassified sequences</taxon>
        <taxon>metagenomes</taxon>
        <taxon>ecological metagenomes</taxon>
    </lineage>
</organism>
<feature type="non-terminal residue" evidence="1">
    <location>
        <position position="37"/>
    </location>
</feature>
<gene>
    <name evidence="1" type="ORF">METZ01_LOCUS204799</name>
</gene>
<evidence type="ECO:0000313" key="1">
    <source>
        <dbReference type="EMBL" id="SVB51945.1"/>
    </source>
</evidence>
<dbReference type="EMBL" id="UINC01045319">
    <property type="protein sequence ID" value="SVB51945.1"/>
    <property type="molecule type" value="Genomic_DNA"/>
</dbReference>
<protein>
    <submittedName>
        <fullName evidence="1">Uncharacterized protein</fullName>
    </submittedName>
</protein>
<feature type="non-terminal residue" evidence="1">
    <location>
        <position position="1"/>
    </location>
</feature>